<sequence length="667" mass="69718">MLLHRPLRRALPLALAAATLLTPALPATAASAAPAGTAWYLDCSAAADGSGSQGSPWNSLASANAHLFLPGDQLLLKRGATCTGTLQPQGSGTAGAPIVLAGYGTGTARPVVAGDPASSQNAAVHLYNVEQWEIRDLEITFRDTAAAKRERSGLLVEIADLPSGVGTHYLVDDVYVHDVNGDATKWSNGIQFRVSGTTTPTNFDDVVVQNSQIAHVDREGLTNRSTWMCRPSYGTGDGCGSTNNWRANTRLVFRGNTIQDTGGDGIVVRAADHALVEHNTAFDLAMRPMGSNAGIWTINSDWTTIQYNEVHHVRRLSDNNDGMAFDSDYGNTGALFQYNYSHDNQGGFMLFCGACGAGSSSTGTVVRNNLSRADQSRWLFAVGEKNARMYNNTVYLPAGSTTPIVQQGSGTSTTAMSGNLFYNLGSGGYTGFGSSVYKPGDFSWDANAFYGAHPANEPADARKVTADPQLANPGGADPADYRLGAASPARAAGAVVPANGGRDYFGAAVPQVCRPDIGFQQASAFDDAACSAPDPVRNGGFEAGTLAPWTYYGGVQLDTANPHGGTASVRVGPAQAAAEQVVSLQPNTAYRLTGWGRVSAAGTELSLGVKEYDTAGSSNRAAFTATGWSQGTAVFTTGPTATTARIYCYARSGSGYGWCDDVTVTKA</sequence>
<keyword evidence="6" id="KW-1185">Reference proteome</keyword>
<dbReference type="InterPro" id="IPR008979">
    <property type="entry name" value="Galactose-bd-like_sf"/>
</dbReference>
<reference evidence="5 6" key="1">
    <citation type="submission" date="2014-05" db="EMBL/GenBank/DDBJ databases">
        <title>Draft Genome Sequence of Kitasatospora cheerisanensis KCTC 2395.</title>
        <authorList>
            <person name="Nam D.H."/>
        </authorList>
    </citation>
    <scope>NUCLEOTIDE SEQUENCE [LARGE SCALE GENOMIC DNA]</scope>
    <source>
        <strain evidence="5 6">KCTC 2395</strain>
    </source>
</reference>
<feature type="chain" id="PRO_5039212538" description="Carbohydrate-binding protein" evidence="2">
    <location>
        <begin position="30"/>
        <end position="667"/>
    </location>
</feature>
<evidence type="ECO:0000313" key="5">
    <source>
        <dbReference type="EMBL" id="KDN86109.1"/>
    </source>
</evidence>
<feature type="domain" description="CBM-cenC" evidence="3">
    <location>
        <begin position="536"/>
        <end position="650"/>
    </location>
</feature>
<accession>A0A066Z1J1</accession>
<dbReference type="Gene3D" id="2.60.120.260">
    <property type="entry name" value="Galactose-binding domain-like"/>
    <property type="match status" value="1"/>
</dbReference>
<feature type="signal peptide" evidence="2">
    <location>
        <begin position="1"/>
        <end position="29"/>
    </location>
</feature>
<keyword evidence="2" id="KW-0732">Signal</keyword>
<gene>
    <name evidence="5" type="ORF">KCH_19260</name>
</gene>
<organism evidence="5 6">
    <name type="scientific">Kitasatospora cheerisanensis KCTC 2395</name>
    <dbReference type="NCBI Taxonomy" id="1348663"/>
    <lineage>
        <taxon>Bacteria</taxon>
        <taxon>Bacillati</taxon>
        <taxon>Actinomycetota</taxon>
        <taxon>Actinomycetes</taxon>
        <taxon>Kitasatosporales</taxon>
        <taxon>Streptomycetaceae</taxon>
        <taxon>Kitasatospora</taxon>
    </lineage>
</organism>
<dbReference type="RefSeq" id="WP_035861136.1">
    <property type="nucleotide sequence ID" value="NZ_KK853997.1"/>
</dbReference>
<evidence type="ECO:0000256" key="2">
    <source>
        <dbReference type="SAM" id="SignalP"/>
    </source>
</evidence>
<dbReference type="Gene3D" id="2.160.20.10">
    <property type="entry name" value="Single-stranded right-handed beta-helix, Pectin lyase-like"/>
    <property type="match status" value="1"/>
</dbReference>
<dbReference type="Pfam" id="PF02018">
    <property type="entry name" value="CBM_4_9"/>
    <property type="match status" value="1"/>
</dbReference>
<dbReference type="eggNOG" id="COG3291">
    <property type="taxonomic scope" value="Bacteria"/>
</dbReference>
<dbReference type="eggNOG" id="COG2931">
    <property type="taxonomic scope" value="Bacteria"/>
</dbReference>
<evidence type="ECO:0000259" key="3">
    <source>
        <dbReference type="Pfam" id="PF02018"/>
    </source>
</evidence>
<name>A0A066Z1J1_9ACTN</name>
<dbReference type="HOGENOM" id="CLU_017311_0_0_11"/>
<dbReference type="SUPFAM" id="SSF49785">
    <property type="entry name" value="Galactose-binding domain-like"/>
    <property type="match status" value="1"/>
</dbReference>
<dbReference type="OrthoDB" id="3333873at2"/>
<evidence type="ECO:0008006" key="7">
    <source>
        <dbReference type="Google" id="ProtNLM"/>
    </source>
</evidence>
<comment type="caution">
    <text evidence="5">The sequence shown here is derived from an EMBL/GenBank/DDBJ whole genome shotgun (WGS) entry which is preliminary data.</text>
</comment>
<dbReference type="PATRIC" id="fig|1348663.4.peg.1859"/>
<dbReference type="SUPFAM" id="SSF51126">
    <property type="entry name" value="Pectin lyase-like"/>
    <property type="match status" value="1"/>
</dbReference>
<dbReference type="InterPro" id="IPR039448">
    <property type="entry name" value="Beta_helix"/>
</dbReference>
<dbReference type="InterPro" id="IPR003305">
    <property type="entry name" value="CenC_carb-bd"/>
</dbReference>
<evidence type="ECO:0000256" key="1">
    <source>
        <dbReference type="ARBA" id="ARBA00022801"/>
    </source>
</evidence>
<proteinExistence type="predicted"/>
<feature type="domain" description="Right handed beta helix" evidence="4">
    <location>
        <begin position="176"/>
        <end position="311"/>
    </location>
</feature>
<dbReference type="Proteomes" id="UP000027178">
    <property type="component" value="Unassembled WGS sequence"/>
</dbReference>
<dbReference type="InterPro" id="IPR012334">
    <property type="entry name" value="Pectin_lyas_fold"/>
</dbReference>
<dbReference type="Pfam" id="PF13229">
    <property type="entry name" value="Beta_helix"/>
    <property type="match status" value="1"/>
</dbReference>
<dbReference type="GO" id="GO:0016798">
    <property type="term" value="F:hydrolase activity, acting on glycosyl bonds"/>
    <property type="evidence" value="ECO:0007669"/>
    <property type="project" value="InterPro"/>
</dbReference>
<dbReference type="InterPro" id="IPR011050">
    <property type="entry name" value="Pectin_lyase_fold/virulence"/>
</dbReference>
<evidence type="ECO:0000259" key="4">
    <source>
        <dbReference type="Pfam" id="PF13229"/>
    </source>
</evidence>
<dbReference type="EMBL" id="JNBY01000073">
    <property type="protein sequence ID" value="KDN86109.1"/>
    <property type="molecule type" value="Genomic_DNA"/>
</dbReference>
<evidence type="ECO:0000313" key="6">
    <source>
        <dbReference type="Proteomes" id="UP000027178"/>
    </source>
</evidence>
<keyword evidence="1" id="KW-0378">Hydrolase</keyword>
<protein>
    <recommendedName>
        <fullName evidence="7">Carbohydrate-binding protein</fullName>
    </recommendedName>
</protein>
<dbReference type="AlphaFoldDB" id="A0A066Z1J1"/>